<accession>A0A151I8X0</accession>
<dbReference type="PANTHER" id="PTHR47577:SF2">
    <property type="entry name" value="THAP DOMAIN CONTAINING 9"/>
    <property type="match status" value="1"/>
</dbReference>
<dbReference type="AlphaFoldDB" id="A0A151I8X0"/>
<evidence type="ECO:0000313" key="3">
    <source>
        <dbReference type="EMBL" id="KYM95095.1"/>
    </source>
</evidence>
<protein>
    <recommendedName>
        <fullName evidence="5">THAP domain-containing protein 9</fullName>
    </recommendedName>
</protein>
<feature type="domain" description="Transposable element P transposase-like RNase H C-terminal" evidence="2">
    <location>
        <begin position="315"/>
        <end position="347"/>
    </location>
</feature>
<dbReference type="Pfam" id="PF21787">
    <property type="entry name" value="TNP-like_RNaseH_N"/>
    <property type="match status" value="1"/>
</dbReference>
<evidence type="ECO:0000313" key="4">
    <source>
        <dbReference type="Proteomes" id="UP000078542"/>
    </source>
</evidence>
<name>A0A151I8X0_9HYME</name>
<gene>
    <name evidence="3" type="ORF">ALC62_14266</name>
</gene>
<dbReference type="EMBL" id="KQ978325">
    <property type="protein sequence ID" value="KYM95095.1"/>
    <property type="molecule type" value="Genomic_DNA"/>
</dbReference>
<feature type="domain" description="Transposable element P transposase-like RNase H" evidence="1">
    <location>
        <begin position="1"/>
        <end position="105"/>
    </location>
</feature>
<organism evidence="3 4">
    <name type="scientific">Cyphomyrmex costatus</name>
    <dbReference type="NCBI Taxonomy" id="456900"/>
    <lineage>
        <taxon>Eukaryota</taxon>
        <taxon>Metazoa</taxon>
        <taxon>Ecdysozoa</taxon>
        <taxon>Arthropoda</taxon>
        <taxon>Hexapoda</taxon>
        <taxon>Insecta</taxon>
        <taxon>Pterygota</taxon>
        <taxon>Neoptera</taxon>
        <taxon>Endopterygota</taxon>
        <taxon>Hymenoptera</taxon>
        <taxon>Apocrita</taxon>
        <taxon>Aculeata</taxon>
        <taxon>Formicoidea</taxon>
        <taxon>Formicidae</taxon>
        <taxon>Myrmicinae</taxon>
        <taxon>Cyphomyrmex</taxon>
    </lineage>
</organism>
<proteinExistence type="predicted"/>
<evidence type="ECO:0008006" key="5">
    <source>
        <dbReference type="Google" id="ProtNLM"/>
    </source>
</evidence>
<reference evidence="3 4" key="1">
    <citation type="submission" date="2016-03" db="EMBL/GenBank/DDBJ databases">
        <title>Cyphomyrmex costatus WGS genome.</title>
        <authorList>
            <person name="Nygaard S."/>
            <person name="Hu H."/>
            <person name="Boomsma J."/>
            <person name="Zhang G."/>
        </authorList>
    </citation>
    <scope>NUCLEOTIDE SEQUENCE [LARGE SCALE GENOMIC DNA]</scope>
    <source>
        <strain evidence="3">MS0001</strain>
        <tissue evidence="3">Whole body</tissue>
    </source>
</reference>
<dbReference type="PANTHER" id="PTHR47577">
    <property type="entry name" value="THAP DOMAIN-CONTAINING PROTEIN 6"/>
    <property type="match status" value="1"/>
</dbReference>
<dbReference type="InterPro" id="IPR048367">
    <property type="entry name" value="TNP-like_RNaseH_C"/>
</dbReference>
<keyword evidence="4" id="KW-1185">Reference proteome</keyword>
<dbReference type="STRING" id="456900.A0A151I8X0"/>
<evidence type="ECO:0000259" key="1">
    <source>
        <dbReference type="Pfam" id="PF21787"/>
    </source>
</evidence>
<dbReference type="Proteomes" id="UP000078542">
    <property type="component" value="Unassembled WGS sequence"/>
</dbReference>
<dbReference type="Pfam" id="PF21789">
    <property type="entry name" value="TNP-like_RNaseH_C"/>
    <property type="match status" value="1"/>
</dbReference>
<dbReference type="InterPro" id="IPR048365">
    <property type="entry name" value="TNP-like_RNaseH_N"/>
</dbReference>
<evidence type="ECO:0000259" key="2">
    <source>
        <dbReference type="Pfam" id="PF21789"/>
    </source>
</evidence>
<sequence>MKLSKAVAFNPRNLKVNGFTNLGQFTENNKKKKRGDHALVFMFQPFKGKWVQALGCFLNLGSASGAILNRLVTECIILVENAGFKIDVVSSDGASWNRNVWEKFGVSEEEVSVSHLVTAERRLWFVSDFPHLIKCLRNFFSKHSTCESIWTRDGTVRLKHWYALLKLENPRAYTLKANYKLSEKHIKPECYEKMNFFGVGPFMELFRNDHPNLADCQGSIALCLKVKALITAMNSQTPCEALKPNNTMWKVRTLLKIEDFLTFLQKWEIEAKERGFDFMPNTTCYGLKITLRTALQICTFLTDECNFHYLMTARLNQDNLERFFGLMRECCGANDHPDSVLFMQMYKLVFTYSLVTLLKGSNVSGSELIKVLLSIRDISDDKERENQWIDQLDTILDRGENVDIAVKDIMETHDYHVESTSDYVLAYLAGYIARQARRRFAKFGPPKRQLTCESCIKSLVLHPEETIPETHQLIKLKTRGHLIHPRQILVSLISILERATMETMQKVDIHENILFDITRR</sequence>